<name>A0A1H4KMU5_9MICC</name>
<evidence type="ECO:0000313" key="2">
    <source>
        <dbReference type="EMBL" id="SEB59703.1"/>
    </source>
</evidence>
<reference evidence="2 3" key="1">
    <citation type="submission" date="2016-10" db="EMBL/GenBank/DDBJ databases">
        <authorList>
            <person name="de Groot N.N."/>
        </authorList>
    </citation>
    <scope>NUCLEOTIDE SEQUENCE [LARGE SCALE GENOMIC DNA]</scope>
    <source>
        <strain evidence="2 3">DSM 10495</strain>
    </source>
</reference>
<dbReference type="EMBL" id="FNSN01000003">
    <property type="protein sequence ID" value="SEB59703.1"/>
    <property type="molecule type" value="Genomic_DNA"/>
</dbReference>
<dbReference type="Gene3D" id="3.30.450.180">
    <property type="match status" value="1"/>
</dbReference>
<dbReference type="InterPro" id="IPR010982">
    <property type="entry name" value="Lambda_DNA-bd_dom_sf"/>
</dbReference>
<protein>
    <submittedName>
        <fullName evidence="2">Helix-turn-helix domain-containing protein</fullName>
    </submittedName>
</protein>
<dbReference type="OrthoDB" id="3518652at2"/>
<dbReference type="PANTHER" id="PTHR35010:SF2">
    <property type="entry name" value="BLL4672 PROTEIN"/>
    <property type="match status" value="1"/>
</dbReference>
<feature type="domain" description="HTH cro/C1-type" evidence="1">
    <location>
        <begin position="14"/>
        <end position="86"/>
    </location>
</feature>
<dbReference type="InterPro" id="IPR001387">
    <property type="entry name" value="Cro/C1-type_HTH"/>
</dbReference>
<dbReference type="Pfam" id="PF17765">
    <property type="entry name" value="MLTR_LBD"/>
    <property type="match status" value="1"/>
</dbReference>
<keyword evidence="3" id="KW-1185">Reference proteome</keyword>
<dbReference type="SMART" id="SM00530">
    <property type="entry name" value="HTH_XRE"/>
    <property type="match status" value="1"/>
</dbReference>
<evidence type="ECO:0000259" key="1">
    <source>
        <dbReference type="SMART" id="SM00530"/>
    </source>
</evidence>
<dbReference type="Proteomes" id="UP000182652">
    <property type="component" value="Unassembled WGS sequence"/>
</dbReference>
<dbReference type="Gene3D" id="1.10.260.40">
    <property type="entry name" value="lambda repressor-like DNA-binding domains"/>
    <property type="match status" value="1"/>
</dbReference>
<dbReference type="STRING" id="156980.SAMN04489745_0717"/>
<accession>A0A1H4KMU5</accession>
<dbReference type="GO" id="GO:0003677">
    <property type="term" value="F:DNA binding"/>
    <property type="evidence" value="ECO:0007669"/>
    <property type="project" value="InterPro"/>
</dbReference>
<dbReference type="PANTHER" id="PTHR35010">
    <property type="entry name" value="BLL4672 PROTEIN-RELATED"/>
    <property type="match status" value="1"/>
</dbReference>
<sequence>MTEAEAWRKEVGGFLAARRRRAVRSDYGLPQAGRGKDVGLRREEVAFLSAISVTWYTWLEQGRKVNPSREVLTSLATVLRLDPAEERYLFTPFGYAAPAPSLGTAETTAHVQRLLDAIDPNPALALEGNWDIVAWNDAYSSLFPRVLEVSGPDRNLLRLVFTDPAVRALLPDWDQTSAQFLAEFRAETGSRIEDARKASLVAGLLQSSPEFRAQWEAHGIRGFTPRTRSFNHLDGSTVTYEHHQLTLADAPALKLIVYTPAPDPATDDDGAASR</sequence>
<gene>
    <name evidence="2" type="ORF">SAMN04489745_0717</name>
</gene>
<dbReference type="RefSeq" id="WP_066216128.1">
    <property type="nucleotide sequence ID" value="NZ_CP049819.1"/>
</dbReference>
<dbReference type="InterPro" id="IPR041413">
    <property type="entry name" value="MLTR_LBD"/>
</dbReference>
<dbReference type="AlphaFoldDB" id="A0A1H4KMU5"/>
<organism evidence="2 3">
    <name type="scientific">Arthrobacter woluwensis</name>
    <dbReference type="NCBI Taxonomy" id="156980"/>
    <lineage>
        <taxon>Bacteria</taxon>
        <taxon>Bacillati</taxon>
        <taxon>Actinomycetota</taxon>
        <taxon>Actinomycetes</taxon>
        <taxon>Micrococcales</taxon>
        <taxon>Micrococcaceae</taxon>
        <taxon>Arthrobacter</taxon>
    </lineage>
</organism>
<dbReference type="SUPFAM" id="SSF47413">
    <property type="entry name" value="lambda repressor-like DNA-binding domains"/>
    <property type="match status" value="1"/>
</dbReference>
<evidence type="ECO:0000313" key="3">
    <source>
        <dbReference type="Proteomes" id="UP000182652"/>
    </source>
</evidence>
<proteinExistence type="predicted"/>
<dbReference type="CDD" id="cd00093">
    <property type="entry name" value="HTH_XRE"/>
    <property type="match status" value="1"/>
</dbReference>
<dbReference type="Pfam" id="PF13560">
    <property type="entry name" value="HTH_31"/>
    <property type="match status" value="1"/>
</dbReference>